<evidence type="ECO:0000256" key="1">
    <source>
        <dbReference type="ARBA" id="ARBA00004167"/>
    </source>
</evidence>
<keyword evidence="4 10" id="KW-0547">Nucleotide-binding</keyword>
<dbReference type="InterPro" id="IPR020635">
    <property type="entry name" value="Tyr_kinase_cat_dom"/>
</dbReference>
<keyword evidence="15" id="KW-1185">Reference proteome</keyword>
<dbReference type="Pfam" id="PF07714">
    <property type="entry name" value="PK_Tyr_Ser-Thr"/>
    <property type="match status" value="3"/>
</dbReference>
<dbReference type="PRINTS" id="PR00109">
    <property type="entry name" value="TYRKINASE"/>
</dbReference>
<comment type="subcellular location">
    <subcellularLocation>
        <location evidence="1">Membrane</location>
        <topology evidence="1">Single-pass membrane protein</topology>
    </subcellularLocation>
</comment>
<feature type="compositionally biased region" description="Polar residues" evidence="11">
    <location>
        <begin position="21"/>
        <end position="36"/>
    </location>
</feature>
<keyword evidence="3" id="KW-0732">Signal</keyword>
<evidence type="ECO:0000256" key="8">
    <source>
        <dbReference type="ARBA" id="ARBA00023170"/>
    </source>
</evidence>
<keyword evidence="6 12" id="KW-1133">Transmembrane helix</keyword>
<evidence type="ECO:0000256" key="6">
    <source>
        <dbReference type="ARBA" id="ARBA00022989"/>
    </source>
</evidence>
<keyword evidence="2 12" id="KW-0812">Transmembrane</keyword>
<dbReference type="SMART" id="SM00219">
    <property type="entry name" value="TyrKc"/>
    <property type="match status" value="2"/>
</dbReference>
<evidence type="ECO:0000256" key="10">
    <source>
        <dbReference type="PROSITE-ProRule" id="PRU10141"/>
    </source>
</evidence>
<accession>A0ABN8PFZ4</accession>
<evidence type="ECO:0000259" key="13">
    <source>
        <dbReference type="PROSITE" id="PS50011"/>
    </source>
</evidence>
<dbReference type="PROSITE" id="PS00107">
    <property type="entry name" value="PROTEIN_KINASE_ATP"/>
    <property type="match status" value="2"/>
</dbReference>
<evidence type="ECO:0000313" key="15">
    <source>
        <dbReference type="Proteomes" id="UP001159427"/>
    </source>
</evidence>
<keyword evidence="5 10" id="KW-0067">ATP-binding</keyword>
<dbReference type="Gene3D" id="3.30.200.20">
    <property type="entry name" value="Phosphorylase Kinase, domain 1"/>
    <property type="match status" value="2"/>
</dbReference>
<dbReference type="InterPro" id="IPR001245">
    <property type="entry name" value="Ser-Thr/Tyr_kinase_cat_dom"/>
</dbReference>
<dbReference type="Gene3D" id="1.10.510.10">
    <property type="entry name" value="Transferase(Phosphotransferase) domain 1"/>
    <property type="match status" value="3"/>
</dbReference>
<protein>
    <recommendedName>
        <fullName evidence="13">Protein kinase domain-containing protein</fullName>
    </recommendedName>
</protein>
<dbReference type="InterPro" id="IPR050122">
    <property type="entry name" value="RTK"/>
</dbReference>
<dbReference type="InterPro" id="IPR000719">
    <property type="entry name" value="Prot_kinase_dom"/>
</dbReference>
<keyword evidence="8" id="KW-0675">Receptor</keyword>
<reference evidence="14 15" key="1">
    <citation type="submission" date="2022-05" db="EMBL/GenBank/DDBJ databases">
        <authorList>
            <consortium name="Genoscope - CEA"/>
            <person name="William W."/>
        </authorList>
    </citation>
    <scope>NUCLEOTIDE SEQUENCE [LARGE SCALE GENOMIC DNA]</scope>
</reference>
<evidence type="ECO:0000256" key="12">
    <source>
        <dbReference type="SAM" id="Phobius"/>
    </source>
</evidence>
<dbReference type="PROSITE" id="PS00109">
    <property type="entry name" value="PROTEIN_KINASE_TYR"/>
    <property type="match status" value="1"/>
</dbReference>
<dbReference type="InterPro" id="IPR011009">
    <property type="entry name" value="Kinase-like_dom_sf"/>
</dbReference>
<feature type="region of interest" description="Disordered" evidence="11">
    <location>
        <begin position="21"/>
        <end position="48"/>
    </location>
</feature>
<feature type="compositionally biased region" description="Basic and acidic residues" evidence="11">
    <location>
        <begin position="760"/>
        <end position="785"/>
    </location>
</feature>
<dbReference type="PANTHER" id="PTHR24416:SF550">
    <property type="entry name" value="FIBROBLAST GROWTH FACTOR RECEPTOR HOMOLOG 1-RELATED"/>
    <property type="match status" value="1"/>
</dbReference>
<feature type="domain" description="Protein kinase" evidence="13">
    <location>
        <begin position="470"/>
        <end position="754"/>
    </location>
</feature>
<feature type="transmembrane region" description="Helical" evidence="12">
    <location>
        <begin position="52"/>
        <end position="74"/>
    </location>
</feature>
<dbReference type="SUPFAM" id="SSF56112">
    <property type="entry name" value="Protein kinase-like (PK-like)"/>
    <property type="match status" value="3"/>
</dbReference>
<comment type="catalytic activity">
    <reaction evidence="9">
        <text>L-tyrosyl-[protein] + ATP = O-phospho-L-tyrosyl-[protein] + ADP + H(+)</text>
        <dbReference type="Rhea" id="RHEA:10596"/>
        <dbReference type="Rhea" id="RHEA-COMP:10136"/>
        <dbReference type="Rhea" id="RHEA-COMP:20101"/>
        <dbReference type="ChEBI" id="CHEBI:15378"/>
        <dbReference type="ChEBI" id="CHEBI:30616"/>
        <dbReference type="ChEBI" id="CHEBI:46858"/>
        <dbReference type="ChEBI" id="CHEBI:61978"/>
        <dbReference type="ChEBI" id="CHEBI:456216"/>
        <dbReference type="EC" id="2.7.10.1"/>
    </reaction>
</comment>
<name>A0ABN8PFZ4_9CNID</name>
<feature type="binding site" evidence="10">
    <location>
        <position position="504"/>
    </location>
    <ligand>
        <name>ATP</name>
        <dbReference type="ChEBI" id="CHEBI:30616"/>
    </ligand>
</feature>
<evidence type="ECO:0000313" key="14">
    <source>
        <dbReference type="EMBL" id="CAH3142284.1"/>
    </source>
</evidence>
<dbReference type="EMBL" id="CALNXI010000833">
    <property type="protein sequence ID" value="CAH3142284.1"/>
    <property type="molecule type" value="Genomic_DNA"/>
</dbReference>
<evidence type="ECO:0000256" key="4">
    <source>
        <dbReference type="ARBA" id="ARBA00022741"/>
    </source>
</evidence>
<feature type="compositionally biased region" description="Basic and acidic residues" evidence="11">
    <location>
        <begin position="801"/>
        <end position="820"/>
    </location>
</feature>
<evidence type="ECO:0000256" key="2">
    <source>
        <dbReference type="ARBA" id="ARBA00022692"/>
    </source>
</evidence>
<evidence type="ECO:0000256" key="11">
    <source>
        <dbReference type="SAM" id="MobiDB-lite"/>
    </source>
</evidence>
<evidence type="ECO:0000256" key="3">
    <source>
        <dbReference type="ARBA" id="ARBA00022729"/>
    </source>
</evidence>
<evidence type="ECO:0000256" key="5">
    <source>
        <dbReference type="ARBA" id="ARBA00022840"/>
    </source>
</evidence>
<feature type="region of interest" description="Disordered" evidence="11">
    <location>
        <begin position="798"/>
        <end position="824"/>
    </location>
</feature>
<sequence>MFFAPLTSIFLISESATLTPEANTTHFPTSKGNQRSVADPDSPRPSSSKQKIFVGAGVFGCVVFAVFFGIGIYCHQRKKKLGKGAKYGLDCSPKQSEMAVEYIAPDPSVVGSSPSCELTVPMMRQESRSLTKVSEVDITVGENWEIGRELINLQEVLGEGAFGKVMKAEVFGIPNMPFRCHVAVKMLKEDATELEHTYLVSELELMKTIGKHKNIINLIGVCTQGGPLYVVVEFAPNGNLRQFLKESRPTAEIPTTLTALRDRRPVRENGSTVTYMDLVSFSYQVCRGMEYLSSKKCIHRNLAARNVLVAEDNTMKIADFGLCRDVHLKGYYRKTTDGLLPVKWMAVESLFDRVYDTQSDVWSFGILLWEMVTFGGSPYPGIPLKTLFELLKSGYRMKKPLSCPENMYQVMLKCWQESPMQRPTFEELVKEFDAMLVSLPDKVDSTRRLEEVSEVDITVGENWEIDRELINLQEVLGEGAFGRVMKAEVFGIPNMPFRCHVAVKMIKEDATEQEHTDLVSELELMKTIGKHKNIINLIGACTQGGPLYVVVEFAPNGNLRQFLRERRPTREIPTTLTALRDRRPVRENGSTLTHMDLVCFSYQVCRGMEYLSSKKCIHRDLAARNVLVAEDNTMKIADFGLCRDVHLKGYYRKTTDGLLPVMWMAVESLFDRVYSTQSDVWSFGILLWEMVTFGGSPYPGVPLETLFELLKSGYRMKKPLSCPENMYQVMLKCWHESPMHRPSFEELVKEFDAMSVSPSDKVDSTRQLEENDGRDNDSVSPDHDTNVIWEVCNPSMPTRQLKRDQKPQIPKRAGDKKETSDATFPQLPIETDVHKKFSIAIRKNCFSLCFCCSVNKTLKNETITKPTKYCIQFYRNSNLGRERRLMYFHTSTPIRSIQLRMKKQIRDLVASAVHLCQSKICLSTKAALLEFVAVAAAIASYKTNSKITMFAHFREYHRNHGTCASVLIIAVELHDGIKYGNNMFSHSFIRWSFGIFLREIVTFGGSPYSVVPLENLFDLLKSGYRMEKPLSCPRREHIILKCWPESPTQRPTFEEMVKEFDALLVTLSDN</sequence>
<evidence type="ECO:0000256" key="9">
    <source>
        <dbReference type="ARBA" id="ARBA00051243"/>
    </source>
</evidence>
<keyword evidence="7 12" id="KW-0472">Membrane</keyword>
<dbReference type="InterPro" id="IPR017441">
    <property type="entry name" value="Protein_kinase_ATP_BS"/>
</dbReference>
<evidence type="ECO:0000256" key="7">
    <source>
        <dbReference type="ARBA" id="ARBA00023136"/>
    </source>
</evidence>
<feature type="binding site" evidence="10">
    <location>
        <position position="185"/>
    </location>
    <ligand>
        <name>ATP</name>
        <dbReference type="ChEBI" id="CHEBI:30616"/>
    </ligand>
</feature>
<proteinExistence type="predicted"/>
<dbReference type="PANTHER" id="PTHR24416">
    <property type="entry name" value="TYROSINE-PROTEIN KINASE RECEPTOR"/>
    <property type="match status" value="1"/>
</dbReference>
<feature type="region of interest" description="Disordered" evidence="11">
    <location>
        <begin position="755"/>
        <end position="785"/>
    </location>
</feature>
<dbReference type="Proteomes" id="UP001159427">
    <property type="component" value="Unassembled WGS sequence"/>
</dbReference>
<gene>
    <name evidence="14" type="ORF">PEVE_00042451</name>
</gene>
<dbReference type="PROSITE" id="PS50011">
    <property type="entry name" value="PROTEIN_KINASE_DOM"/>
    <property type="match status" value="2"/>
</dbReference>
<organism evidence="14 15">
    <name type="scientific">Porites evermanni</name>
    <dbReference type="NCBI Taxonomy" id="104178"/>
    <lineage>
        <taxon>Eukaryota</taxon>
        <taxon>Metazoa</taxon>
        <taxon>Cnidaria</taxon>
        <taxon>Anthozoa</taxon>
        <taxon>Hexacorallia</taxon>
        <taxon>Scleractinia</taxon>
        <taxon>Fungiina</taxon>
        <taxon>Poritidae</taxon>
        <taxon>Porites</taxon>
    </lineage>
</organism>
<dbReference type="InterPro" id="IPR008266">
    <property type="entry name" value="Tyr_kinase_AS"/>
</dbReference>
<feature type="domain" description="Protein kinase" evidence="13">
    <location>
        <begin position="151"/>
        <end position="436"/>
    </location>
</feature>
<comment type="caution">
    <text evidence="14">The sequence shown here is derived from an EMBL/GenBank/DDBJ whole genome shotgun (WGS) entry which is preliminary data.</text>
</comment>